<dbReference type="Gene3D" id="2.130.10.10">
    <property type="entry name" value="YVTN repeat-like/Quinoprotein amine dehydrogenase"/>
    <property type="match status" value="3"/>
</dbReference>
<dbReference type="PANTHER" id="PTHR19854">
    <property type="entry name" value="TRANSDUCIN BETA-LIKE 3"/>
    <property type="match status" value="1"/>
</dbReference>
<dbReference type="InterPro" id="IPR019775">
    <property type="entry name" value="WD40_repeat_CS"/>
</dbReference>
<evidence type="ECO:0000256" key="11">
    <source>
        <dbReference type="ARBA" id="ARBA00071887"/>
    </source>
</evidence>
<dbReference type="InterPro" id="IPR001680">
    <property type="entry name" value="WD40_rpt"/>
</dbReference>
<keyword evidence="3" id="KW-0217">Developmental protein</keyword>
<keyword evidence="7" id="KW-0227">DNA damage</keyword>
<dbReference type="GO" id="GO:0005737">
    <property type="term" value="C:cytoplasm"/>
    <property type="evidence" value="ECO:0007669"/>
    <property type="project" value="UniProtKB-SubCell"/>
</dbReference>
<dbReference type="SUPFAM" id="SSF50978">
    <property type="entry name" value="WD40 repeat-like"/>
    <property type="match status" value="1"/>
</dbReference>
<protein>
    <recommendedName>
        <fullName evidence="11">Protein DECREASED SIZE EXCLUSION LIMIT 1</fullName>
    </recommendedName>
</protein>
<keyword evidence="4" id="KW-0963">Cytoplasm</keyword>
<feature type="repeat" description="WD" evidence="12">
    <location>
        <begin position="449"/>
        <end position="482"/>
    </location>
</feature>
<dbReference type="GO" id="GO:0006974">
    <property type="term" value="P:DNA damage response"/>
    <property type="evidence" value="ECO:0007669"/>
    <property type="project" value="UniProtKB-KW"/>
</dbReference>
<reference evidence="14" key="1">
    <citation type="submission" date="2019-12" db="EMBL/GenBank/DDBJ databases">
        <title>Genome sequencing and annotation of Brassica cretica.</title>
        <authorList>
            <person name="Studholme D.J."/>
            <person name="Sarris P.F."/>
        </authorList>
    </citation>
    <scope>NUCLEOTIDE SEQUENCE</scope>
    <source>
        <strain evidence="14">PFS-001/15</strain>
        <tissue evidence="14">Leaf</tissue>
    </source>
</reference>
<evidence type="ECO:0000256" key="10">
    <source>
        <dbReference type="ARBA" id="ARBA00061547"/>
    </source>
</evidence>
<evidence type="ECO:0000256" key="8">
    <source>
        <dbReference type="ARBA" id="ARBA00023242"/>
    </source>
</evidence>
<dbReference type="GO" id="GO:0005634">
    <property type="term" value="C:nucleus"/>
    <property type="evidence" value="ECO:0007669"/>
    <property type="project" value="UniProtKB-SubCell"/>
</dbReference>
<evidence type="ECO:0000256" key="6">
    <source>
        <dbReference type="ARBA" id="ARBA00022737"/>
    </source>
</evidence>
<comment type="subcellular location">
    <subcellularLocation>
        <location evidence="2">Cytoplasm</location>
    </subcellularLocation>
    <subcellularLocation>
        <location evidence="1">Nucleus</location>
    </subcellularLocation>
</comment>
<dbReference type="EMBL" id="QGKW02002005">
    <property type="protein sequence ID" value="KAF2540022.1"/>
    <property type="molecule type" value="Genomic_DNA"/>
</dbReference>
<name>A0A8S9G9Y5_BRACR</name>
<dbReference type="PROSITE" id="PS50294">
    <property type="entry name" value="WD_REPEATS_REGION"/>
    <property type="match status" value="2"/>
</dbReference>
<feature type="compositionally biased region" description="Basic and acidic residues" evidence="13">
    <location>
        <begin position="124"/>
        <end position="140"/>
    </location>
</feature>
<evidence type="ECO:0000313" key="14">
    <source>
        <dbReference type="EMBL" id="KAF2540022.1"/>
    </source>
</evidence>
<dbReference type="InterPro" id="IPR015943">
    <property type="entry name" value="WD40/YVTN_repeat-like_dom_sf"/>
</dbReference>
<evidence type="ECO:0000256" key="2">
    <source>
        <dbReference type="ARBA" id="ARBA00004496"/>
    </source>
</evidence>
<dbReference type="PROSITE" id="PS50082">
    <property type="entry name" value="WD_REPEATS_2"/>
    <property type="match status" value="3"/>
</dbReference>
<dbReference type="FunFam" id="2.130.10.10:FF:003591">
    <property type="entry name" value="Protein DECREASED SIZE EXCLUSION LIMIT 1"/>
    <property type="match status" value="1"/>
</dbReference>
<dbReference type="Proteomes" id="UP000712281">
    <property type="component" value="Unassembled WGS sequence"/>
</dbReference>
<sequence>MSKRPPPDPVAVLRGHRHSVMDVSFHPSKSLLFTGSADGELRIWDTIQHRTVSSAWAHSRANGVLAVSASPWLGENKVISQGRDGTVKCWDIEDGGLSRDPLLVLNTSAYHFCKFSLVKKPKNSLKEAEGHSKNRDEHYAGDTPNVQCTDDSEGSVGDSGLLQDGDHAESANYVAVAGEEPTEVEIWDLNTGDKIIQLPQASPDESASASTKERGMCMAIQLFCPPESQGFLHVLACYEDGSTLLWDIRNPKIPLTSVRFHSEPVLSLCVASSCDGGISGGADDKIVEIWDLNTGDKIIQLPQASPDESASASTKERGMCMAIQLFCPPESQGFLHVLACYEDGSTLLWDIRNPKIPLTSVRFHSEPVLSLCVASSCDGGISGGADDKIVMYNINHSTGSLTLRKEIILERPGISGTSIRPDGKIAATAGWDHRVRVYNYRKGSPLAILKYHGATCNAVSYSPDCELMASASEDATVAIWKLYPPHKSH</sequence>
<feature type="repeat" description="WD" evidence="12">
    <location>
        <begin position="258"/>
        <end position="300"/>
    </location>
</feature>
<evidence type="ECO:0000256" key="13">
    <source>
        <dbReference type="SAM" id="MobiDB-lite"/>
    </source>
</evidence>
<keyword evidence="8" id="KW-0539">Nucleus</keyword>
<feature type="repeat" description="WD" evidence="12">
    <location>
        <begin position="13"/>
        <end position="54"/>
    </location>
</feature>
<proteinExistence type="inferred from homology"/>
<dbReference type="PANTHER" id="PTHR19854:SF1">
    <property type="entry name" value="GUANINE NUCLEOTIDE-BINDING PROTEIN SUBUNIT BETA-LIKE PROTEIN 1"/>
    <property type="match status" value="1"/>
</dbReference>
<dbReference type="InterPro" id="IPR020472">
    <property type="entry name" value="WD40_PAC1"/>
</dbReference>
<comment type="similarity">
    <text evidence="10">Belongs to the plant DSE1 protein family.</text>
</comment>
<feature type="region of interest" description="Disordered" evidence="13">
    <location>
        <begin position="124"/>
        <end position="157"/>
    </location>
</feature>
<dbReference type="Pfam" id="PF00400">
    <property type="entry name" value="WD40"/>
    <property type="match status" value="3"/>
</dbReference>
<gene>
    <name evidence="14" type="ORF">F2Q68_00029242</name>
</gene>
<dbReference type="PROSITE" id="PS00678">
    <property type="entry name" value="WD_REPEATS_1"/>
    <property type="match status" value="1"/>
</dbReference>
<dbReference type="AlphaFoldDB" id="A0A8S9G9Y5"/>
<evidence type="ECO:0000256" key="9">
    <source>
        <dbReference type="ARBA" id="ARBA00023306"/>
    </source>
</evidence>
<evidence type="ECO:0000256" key="3">
    <source>
        <dbReference type="ARBA" id="ARBA00022473"/>
    </source>
</evidence>
<evidence type="ECO:0000256" key="7">
    <source>
        <dbReference type="ARBA" id="ARBA00022763"/>
    </source>
</evidence>
<evidence type="ECO:0000256" key="5">
    <source>
        <dbReference type="ARBA" id="ARBA00022574"/>
    </source>
</evidence>
<evidence type="ECO:0000256" key="12">
    <source>
        <dbReference type="PROSITE-ProRule" id="PRU00221"/>
    </source>
</evidence>
<organism evidence="14 15">
    <name type="scientific">Brassica cretica</name>
    <name type="common">Mustard</name>
    <dbReference type="NCBI Taxonomy" id="69181"/>
    <lineage>
        <taxon>Eukaryota</taxon>
        <taxon>Viridiplantae</taxon>
        <taxon>Streptophyta</taxon>
        <taxon>Embryophyta</taxon>
        <taxon>Tracheophyta</taxon>
        <taxon>Spermatophyta</taxon>
        <taxon>Magnoliopsida</taxon>
        <taxon>eudicotyledons</taxon>
        <taxon>Gunneridae</taxon>
        <taxon>Pentapetalae</taxon>
        <taxon>rosids</taxon>
        <taxon>malvids</taxon>
        <taxon>Brassicales</taxon>
        <taxon>Brassicaceae</taxon>
        <taxon>Brassiceae</taxon>
        <taxon>Brassica</taxon>
    </lineage>
</organism>
<keyword evidence="5 12" id="KW-0853">WD repeat</keyword>
<evidence type="ECO:0000313" key="15">
    <source>
        <dbReference type="Proteomes" id="UP000712281"/>
    </source>
</evidence>
<dbReference type="SMART" id="SM00320">
    <property type="entry name" value="WD40"/>
    <property type="match status" value="6"/>
</dbReference>
<dbReference type="GO" id="GO:0010497">
    <property type="term" value="P:plasmodesmata-mediated intercellular transport"/>
    <property type="evidence" value="ECO:0007669"/>
    <property type="project" value="UniProtKB-ARBA"/>
</dbReference>
<keyword evidence="9" id="KW-0131">Cell cycle</keyword>
<evidence type="ECO:0000256" key="1">
    <source>
        <dbReference type="ARBA" id="ARBA00004123"/>
    </source>
</evidence>
<dbReference type="PRINTS" id="PR00320">
    <property type="entry name" value="GPROTEINBRPT"/>
</dbReference>
<keyword evidence="6" id="KW-0677">Repeat</keyword>
<dbReference type="SUPFAM" id="SSF75011">
    <property type="entry name" value="3-carboxy-cis,cis-mucoante lactonizing enzyme"/>
    <property type="match status" value="1"/>
</dbReference>
<accession>A0A8S9G9Y5</accession>
<comment type="caution">
    <text evidence="14">The sequence shown here is derived from an EMBL/GenBank/DDBJ whole genome shotgun (WGS) entry which is preliminary data.</text>
</comment>
<evidence type="ECO:0000256" key="4">
    <source>
        <dbReference type="ARBA" id="ARBA00022490"/>
    </source>
</evidence>
<dbReference type="InterPro" id="IPR036322">
    <property type="entry name" value="WD40_repeat_dom_sf"/>
</dbReference>